<dbReference type="Gene3D" id="3.90.79.10">
    <property type="entry name" value="Nucleoside Triphosphate Pyrophosphohydrolase"/>
    <property type="match status" value="1"/>
</dbReference>
<sequence>MSSVALLCRNCLKLSSLSSWRQANVRATLPTITTTSAAAPIRLLHSSKAVIRLQQYPSQRVRLYQTFRVMDTPPHVFRGVVDRFKGVTVDSQEEALAGNAQFQEKLEKSLAFWTTNANRAIWFRVHKPQASWVPILTDSGFDFHHTRNGAVIMYRWLPTHESSNLPHYAHTLLGVGGLVVNDQQQVLVVSDRYAMIPNSWKLPGGYVEPRENFIDAAIREVQEETGICTTFQSVICLRHTHGGNFGCSDIYMVISLKPLNLDFQRCEREIMRVQWMPVEEFLQHPQVHETNRHFMRTYLDYQQRGLTLTCRQGVHQILKKEFNLYFIDEAKDGSEANQVPG</sequence>
<comment type="similarity">
    <text evidence="1">Belongs to the Nudix hydrolase family.</text>
</comment>
<dbReference type="InterPro" id="IPR020084">
    <property type="entry name" value="NUDIX_hydrolase_CS"/>
</dbReference>
<name>A0A0M3QZL5_DROBS</name>
<dbReference type="GO" id="GO:0051287">
    <property type="term" value="F:NAD binding"/>
    <property type="evidence" value="ECO:0007669"/>
    <property type="project" value="TreeGrafter"/>
</dbReference>
<dbReference type="InterPro" id="IPR015797">
    <property type="entry name" value="NUDIX_hydrolase-like_dom_sf"/>
</dbReference>
<keyword evidence="5" id="KW-1185">Reference proteome</keyword>
<dbReference type="AlphaFoldDB" id="A0A0M3QZL5"/>
<keyword evidence="2" id="KW-0378">Hydrolase</keyword>
<proteinExistence type="inferred from homology"/>
<dbReference type="InterPro" id="IPR000086">
    <property type="entry name" value="NUDIX_hydrolase_dom"/>
</dbReference>
<dbReference type="PRINTS" id="PR01356">
    <property type="entry name" value="GFGPROTEIN"/>
</dbReference>
<dbReference type="OrthoDB" id="447842at2759"/>
<dbReference type="PROSITE" id="PS51462">
    <property type="entry name" value="NUDIX"/>
    <property type="match status" value="1"/>
</dbReference>
<dbReference type="InterPro" id="IPR003293">
    <property type="entry name" value="Nudix_hydrolase6-like"/>
</dbReference>
<dbReference type="OMA" id="HAHGGNF"/>
<protein>
    <submittedName>
        <fullName evidence="4">CG8128</fullName>
    </submittedName>
</protein>
<evidence type="ECO:0000313" key="5">
    <source>
        <dbReference type="Proteomes" id="UP000494163"/>
    </source>
</evidence>
<dbReference type="GO" id="GO:0035529">
    <property type="term" value="F:NADH pyrophosphatase activity"/>
    <property type="evidence" value="ECO:0007669"/>
    <property type="project" value="TreeGrafter"/>
</dbReference>
<dbReference type="STRING" id="30019.A0A0M3QZL5"/>
<evidence type="ECO:0000313" key="4">
    <source>
        <dbReference type="EMBL" id="ALC49589.1"/>
    </source>
</evidence>
<feature type="domain" description="Nudix hydrolase" evidence="3">
    <location>
        <begin position="170"/>
        <end position="300"/>
    </location>
</feature>
<evidence type="ECO:0000256" key="1">
    <source>
        <dbReference type="ARBA" id="ARBA00005582"/>
    </source>
</evidence>
<dbReference type="InterPro" id="IPR040618">
    <property type="entry name" value="Pre-Nudix"/>
</dbReference>
<dbReference type="EMBL" id="CP012528">
    <property type="protein sequence ID" value="ALC49589.1"/>
    <property type="molecule type" value="Genomic_DNA"/>
</dbReference>
<dbReference type="PANTHER" id="PTHR13994">
    <property type="entry name" value="NUDIX HYDROLASE RELATED"/>
    <property type="match status" value="1"/>
</dbReference>
<dbReference type="GO" id="GO:0047631">
    <property type="term" value="F:ADP-ribose diphosphatase activity"/>
    <property type="evidence" value="ECO:0007669"/>
    <property type="project" value="TreeGrafter"/>
</dbReference>
<dbReference type="Pfam" id="PF00293">
    <property type="entry name" value="NUDIX"/>
    <property type="match status" value="1"/>
</dbReference>
<dbReference type="SMR" id="A0A0M3QZL5"/>
<gene>
    <name evidence="4" type="ORF">Dbus_chrXg1445</name>
</gene>
<organism evidence="4 5">
    <name type="scientific">Drosophila busckii</name>
    <name type="common">Fruit fly</name>
    <dbReference type="NCBI Taxonomy" id="30019"/>
    <lineage>
        <taxon>Eukaryota</taxon>
        <taxon>Metazoa</taxon>
        <taxon>Ecdysozoa</taxon>
        <taxon>Arthropoda</taxon>
        <taxon>Hexapoda</taxon>
        <taxon>Insecta</taxon>
        <taxon>Pterygota</taxon>
        <taxon>Neoptera</taxon>
        <taxon>Endopterygota</taxon>
        <taxon>Diptera</taxon>
        <taxon>Brachycera</taxon>
        <taxon>Muscomorpha</taxon>
        <taxon>Ephydroidea</taxon>
        <taxon>Drosophilidae</taxon>
        <taxon>Drosophila</taxon>
    </lineage>
</organism>
<dbReference type="PROSITE" id="PS00893">
    <property type="entry name" value="NUDIX_BOX"/>
    <property type="match status" value="1"/>
</dbReference>
<dbReference type="SUPFAM" id="SSF55811">
    <property type="entry name" value="Nudix"/>
    <property type="match status" value="1"/>
</dbReference>
<evidence type="ECO:0000259" key="3">
    <source>
        <dbReference type="PROSITE" id="PS51462"/>
    </source>
</evidence>
<accession>A0A0M3QZL5</accession>
<dbReference type="FunFam" id="3.90.79.10:FF:000015">
    <property type="entry name" value="Nudix hydrolase 8"/>
    <property type="match status" value="1"/>
</dbReference>
<dbReference type="CDD" id="cd04670">
    <property type="entry name" value="NUDIX_ASFGF2_Nudt6"/>
    <property type="match status" value="1"/>
</dbReference>
<evidence type="ECO:0000256" key="2">
    <source>
        <dbReference type="ARBA" id="ARBA00022801"/>
    </source>
</evidence>
<dbReference type="Gene3D" id="3.40.630.30">
    <property type="match status" value="1"/>
</dbReference>
<dbReference type="Proteomes" id="UP000494163">
    <property type="component" value="Chromosome X"/>
</dbReference>
<dbReference type="Pfam" id="PF18290">
    <property type="entry name" value="Nudix_hydro"/>
    <property type="match status" value="1"/>
</dbReference>
<dbReference type="PANTHER" id="PTHR13994:SF13">
    <property type="entry name" value="FI03680P"/>
    <property type="match status" value="1"/>
</dbReference>
<reference evidence="4 5" key="1">
    <citation type="submission" date="2015-08" db="EMBL/GenBank/DDBJ databases">
        <title>Ancestral chromatin configuration constrains chromatin evolution on differentiating sex chromosomes in Drosophila.</title>
        <authorList>
            <person name="Zhou Q."/>
            <person name="Bachtrog D."/>
        </authorList>
    </citation>
    <scope>NUCLEOTIDE SEQUENCE [LARGE SCALE GENOMIC DNA]</scope>
    <source>
        <tissue evidence="4">Whole larvae</tissue>
    </source>
</reference>